<keyword evidence="4 6" id="KW-1133">Transmembrane helix</keyword>
<accession>A0A9P1IGN0</accession>
<evidence type="ECO:0000256" key="3">
    <source>
        <dbReference type="ARBA" id="ARBA00022692"/>
    </source>
</evidence>
<evidence type="ECO:0000256" key="1">
    <source>
        <dbReference type="ARBA" id="ARBA00004141"/>
    </source>
</evidence>
<feature type="transmembrane region" description="Helical" evidence="6">
    <location>
        <begin position="82"/>
        <end position="104"/>
    </location>
</feature>
<proteinExistence type="inferred from homology"/>
<feature type="transmembrane region" description="Helical" evidence="6">
    <location>
        <begin position="140"/>
        <end position="164"/>
    </location>
</feature>
<reference evidence="7" key="1">
    <citation type="submission" date="2022-11" db="EMBL/GenBank/DDBJ databases">
        <authorList>
            <person name="Kikuchi T."/>
        </authorList>
    </citation>
    <scope>NUCLEOTIDE SEQUENCE</scope>
    <source>
        <strain evidence="7">PS1010</strain>
    </source>
</reference>
<evidence type="ECO:0000313" key="8">
    <source>
        <dbReference type="Proteomes" id="UP001152747"/>
    </source>
</evidence>
<protein>
    <submittedName>
        <fullName evidence="7">Uncharacterized protein</fullName>
    </submittedName>
</protein>
<comment type="similarity">
    <text evidence="2">Belongs to the nematode receptor-like protein sre family.</text>
</comment>
<feature type="transmembrane region" description="Helical" evidence="6">
    <location>
        <begin position="176"/>
        <end position="197"/>
    </location>
</feature>
<keyword evidence="5 6" id="KW-0472">Membrane</keyword>
<evidence type="ECO:0000256" key="6">
    <source>
        <dbReference type="SAM" id="Phobius"/>
    </source>
</evidence>
<dbReference type="Pfam" id="PF03125">
    <property type="entry name" value="Sre"/>
    <property type="match status" value="1"/>
</dbReference>
<feature type="transmembrane region" description="Helical" evidence="6">
    <location>
        <begin position="12"/>
        <end position="34"/>
    </location>
</feature>
<dbReference type="PANTHER" id="PTHR47757">
    <property type="entry name" value="SERPENTINE RECEPTOR, CLASS E (EPSILON)-RELATED"/>
    <property type="match status" value="1"/>
</dbReference>
<dbReference type="PANTHER" id="PTHR47757:SF1">
    <property type="entry name" value="SERPENTINE RECEPTOR, CLASS E (EPSILON)"/>
    <property type="match status" value="1"/>
</dbReference>
<dbReference type="GO" id="GO:0007606">
    <property type="term" value="P:sensory perception of chemical stimulus"/>
    <property type="evidence" value="ECO:0007669"/>
    <property type="project" value="InterPro"/>
</dbReference>
<comment type="caution">
    <text evidence="7">The sequence shown here is derived from an EMBL/GenBank/DDBJ whole genome shotgun (WGS) entry which is preliminary data.</text>
</comment>
<evidence type="ECO:0000256" key="4">
    <source>
        <dbReference type="ARBA" id="ARBA00022989"/>
    </source>
</evidence>
<keyword evidence="3 6" id="KW-0812">Transmembrane</keyword>
<feature type="transmembrane region" description="Helical" evidence="6">
    <location>
        <begin position="54"/>
        <end position="76"/>
    </location>
</feature>
<keyword evidence="8" id="KW-1185">Reference proteome</keyword>
<dbReference type="InterPro" id="IPR004151">
    <property type="entry name" value="7TM_GPCR_serpentine_rcpt_Sre"/>
</dbReference>
<dbReference type="EMBL" id="CANHGI010000002">
    <property type="protein sequence ID" value="CAI5442872.1"/>
    <property type="molecule type" value="Genomic_DNA"/>
</dbReference>
<name>A0A9P1IGN0_9PELO</name>
<evidence type="ECO:0000256" key="5">
    <source>
        <dbReference type="ARBA" id="ARBA00023136"/>
    </source>
</evidence>
<gene>
    <name evidence="7" type="ORF">CAMP_LOCUS5509</name>
</gene>
<dbReference type="OrthoDB" id="5854077at2759"/>
<dbReference type="GO" id="GO:0016020">
    <property type="term" value="C:membrane"/>
    <property type="evidence" value="ECO:0007669"/>
    <property type="project" value="UniProtKB-SubCell"/>
</dbReference>
<dbReference type="AlphaFoldDB" id="A0A9P1IGN0"/>
<evidence type="ECO:0000313" key="7">
    <source>
        <dbReference type="EMBL" id="CAI5442872.1"/>
    </source>
</evidence>
<sequence length="241" mass="28314">MIVVKNFEEDTQFYIGGFICWHYIMSLILIFPAFSLERLAACFYIKDYEKTGRFHVILGIGLIYETALIVSSTLAFNYRSEFLIILIACSLPSSLSVLVFIYVYRYNTHTIAQFGTLRRHTEYTLALRYQARENMRVLKLFYHVIIFGVILISTAMTLIAMIVIDMIPEADMYLNFFLELMIYLYPLIICPTSYYSIDQWRSYLISKLNSFTKKKLTTPSQKMTVRCESDIYFGNLQQSWM</sequence>
<organism evidence="7 8">
    <name type="scientific">Caenorhabditis angaria</name>
    <dbReference type="NCBI Taxonomy" id="860376"/>
    <lineage>
        <taxon>Eukaryota</taxon>
        <taxon>Metazoa</taxon>
        <taxon>Ecdysozoa</taxon>
        <taxon>Nematoda</taxon>
        <taxon>Chromadorea</taxon>
        <taxon>Rhabditida</taxon>
        <taxon>Rhabditina</taxon>
        <taxon>Rhabditomorpha</taxon>
        <taxon>Rhabditoidea</taxon>
        <taxon>Rhabditidae</taxon>
        <taxon>Peloderinae</taxon>
        <taxon>Caenorhabditis</taxon>
    </lineage>
</organism>
<dbReference type="Proteomes" id="UP001152747">
    <property type="component" value="Unassembled WGS sequence"/>
</dbReference>
<evidence type="ECO:0000256" key="2">
    <source>
        <dbReference type="ARBA" id="ARBA00006803"/>
    </source>
</evidence>
<dbReference type="InterPro" id="IPR053365">
    <property type="entry name" value="Nematode_rcpt-like"/>
</dbReference>
<comment type="subcellular location">
    <subcellularLocation>
        <location evidence="1">Membrane</location>
        <topology evidence="1">Multi-pass membrane protein</topology>
    </subcellularLocation>
</comment>